<evidence type="ECO:0000313" key="4">
    <source>
        <dbReference type="EMBL" id="ALR78123.1"/>
    </source>
</evidence>
<evidence type="ECO:0000259" key="3">
    <source>
        <dbReference type="Pfam" id="PF13407"/>
    </source>
</evidence>
<feature type="domain" description="Periplasmic binding protein" evidence="3">
    <location>
        <begin position="16"/>
        <end position="266"/>
    </location>
</feature>
<sequence length="300" mass="31831">MAVAADSTADKPPVRIAFVTHGQAGDSYWNALKKGMEDAAKETGAKVSYQAPEAFDPIAMSRMIDAAVAAKVNGLVVSVPDANALQKSIQAANAAGIPVIVVDSGENDVKKVGAKFYIGSAAEYDAGKQAGIRFKEAGVKNPICLNHEVGNVSIDDRCRGFKDGMDGNAPQVAMTMDPTDVTSRVGAYLASHPNVDGILATSSSVANVLINDLRKKGTLTKYKFGSFDVSPELLEGVAKGDVFFALDAQQYMMGYLPVVMLNNNAKFGVMPLNNIYTGPLFVNNKKDAETVLNLSKQGYR</sequence>
<dbReference type="InterPro" id="IPR028082">
    <property type="entry name" value="Peripla_BP_I"/>
</dbReference>
<proteinExistence type="inferred from homology"/>
<dbReference type="PANTHER" id="PTHR30036:SF7">
    <property type="entry name" value="ABC TRANSPORTER PERIPLASMIC-BINDING PROTEIN YPHF"/>
    <property type="match status" value="1"/>
</dbReference>
<protein>
    <recommendedName>
        <fullName evidence="3">Periplasmic binding protein domain-containing protein</fullName>
    </recommendedName>
</protein>
<name>A0A806XEC6_9ENTR</name>
<comment type="similarity">
    <text evidence="2">Belongs to the bacterial solute-binding protein 2 family.</text>
</comment>
<dbReference type="KEGG" id="kle:AO703_18130"/>
<evidence type="ECO:0000256" key="1">
    <source>
        <dbReference type="ARBA" id="ARBA00004418"/>
    </source>
</evidence>
<dbReference type="InterPro" id="IPR050555">
    <property type="entry name" value="Bact_Solute-Bind_Prot2"/>
</dbReference>
<dbReference type="SUPFAM" id="SSF53822">
    <property type="entry name" value="Periplasmic binding protein-like I"/>
    <property type="match status" value="1"/>
</dbReference>
<organism evidence="4 5">
    <name type="scientific">[Enterobacter] lignolyticus</name>
    <dbReference type="NCBI Taxonomy" id="1334193"/>
    <lineage>
        <taxon>Bacteria</taxon>
        <taxon>Pseudomonadati</taxon>
        <taxon>Pseudomonadota</taxon>
        <taxon>Gammaproteobacteria</taxon>
        <taxon>Enterobacterales</taxon>
        <taxon>Enterobacteriaceae</taxon>
        <taxon>Pluralibacter</taxon>
    </lineage>
</organism>
<dbReference type="Gene3D" id="3.40.50.2300">
    <property type="match status" value="2"/>
</dbReference>
<evidence type="ECO:0000256" key="2">
    <source>
        <dbReference type="ARBA" id="ARBA00007639"/>
    </source>
</evidence>
<reference evidence="5" key="1">
    <citation type="submission" date="2015-10" db="EMBL/GenBank/DDBJ databases">
        <title>Complete Genome Sequencing of Klebsiella sp. strain G5.</title>
        <authorList>
            <person name="Chan K.-G."/>
            <person name="Chen J.-W."/>
        </authorList>
    </citation>
    <scope>NUCLEOTIDE SEQUENCE [LARGE SCALE GENOMIC DNA]</scope>
    <source>
        <strain evidence="5">G5</strain>
    </source>
</reference>
<dbReference type="GO" id="GO:0055085">
    <property type="term" value="P:transmembrane transport"/>
    <property type="evidence" value="ECO:0007669"/>
    <property type="project" value="UniProtKB-ARBA"/>
</dbReference>
<dbReference type="InterPro" id="IPR025997">
    <property type="entry name" value="SBP_2_dom"/>
</dbReference>
<dbReference type="Proteomes" id="UP000069162">
    <property type="component" value="Chromosome"/>
</dbReference>
<gene>
    <name evidence="4" type="ORF">AO703_18130</name>
</gene>
<dbReference type="GO" id="GO:0030246">
    <property type="term" value="F:carbohydrate binding"/>
    <property type="evidence" value="ECO:0007669"/>
    <property type="project" value="TreeGrafter"/>
</dbReference>
<dbReference type="GO" id="GO:0030288">
    <property type="term" value="C:outer membrane-bounded periplasmic space"/>
    <property type="evidence" value="ECO:0007669"/>
    <property type="project" value="TreeGrafter"/>
</dbReference>
<dbReference type="PANTHER" id="PTHR30036">
    <property type="entry name" value="D-XYLOSE-BINDING PERIPLASMIC PROTEIN"/>
    <property type="match status" value="1"/>
</dbReference>
<dbReference type="CDD" id="cd06312">
    <property type="entry name" value="PBP1_ABC_sugar_binding-like"/>
    <property type="match status" value="1"/>
</dbReference>
<evidence type="ECO:0000313" key="5">
    <source>
        <dbReference type="Proteomes" id="UP000069162"/>
    </source>
</evidence>
<comment type="subcellular location">
    <subcellularLocation>
        <location evidence="1">Periplasm</location>
    </subcellularLocation>
</comment>
<dbReference type="AlphaFoldDB" id="A0A806XEC6"/>
<dbReference type="Pfam" id="PF13407">
    <property type="entry name" value="Peripla_BP_4"/>
    <property type="match status" value="1"/>
</dbReference>
<dbReference type="EMBL" id="CP012871">
    <property type="protein sequence ID" value="ALR78123.1"/>
    <property type="molecule type" value="Genomic_DNA"/>
</dbReference>
<accession>A0A806XEC6</accession>